<gene>
    <name evidence="11" type="primary">dnaN</name>
    <name evidence="11" type="ORF">ACFQ16_26130</name>
</gene>
<dbReference type="InterPro" id="IPR001001">
    <property type="entry name" value="DNA_polIII_beta"/>
</dbReference>
<keyword evidence="4 11" id="KW-0808">Transferase</keyword>
<dbReference type="PANTHER" id="PTHR30478">
    <property type="entry name" value="DNA POLYMERASE III SUBUNIT BETA"/>
    <property type="match status" value="1"/>
</dbReference>
<dbReference type="InterPro" id="IPR022634">
    <property type="entry name" value="DNA_polIII_beta_N"/>
</dbReference>
<dbReference type="CDD" id="cd00140">
    <property type="entry name" value="beta_clamp"/>
    <property type="match status" value="1"/>
</dbReference>
<keyword evidence="6" id="KW-0235">DNA replication</keyword>
<dbReference type="Proteomes" id="UP001597018">
    <property type="component" value="Unassembled WGS sequence"/>
</dbReference>
<keyword evidence="12" id="KW-1185">Reference proteome</keyword>
<keyword evidence="3" id="KW-0963">Cytoplasm</keyword>
<comment type="caution">
    <text evidence="11">The sequence shown here is derived from an EMBL/GenBank/DDBJ whole genome shotgun (WGS) entry which is preliminary data.</text>
</comment>
<dbReference type="Pfam" id="PF00712">
    <property type="entry name" value="DNA_pol3_beta"/>
    <property type="match status" value="1"/>
</dbReference>
<evidence type="ECO:0000259" key="9">
    <source>
        <dbReference type="Pfam" id="PF00712"/>
    </source>
</evidence>
<dbReference type="RefSeq" id="WP_345601281.1">
    <property type="nucleotide sequence ID" value="NZ_BAABLT010000032.1"/>
</dbReference>
<organism evidence="11 12">
    <name type="scientific">Saccharopolyspora rosea</name>
    <dbReference type="NCBI Taxonomy" id="524884"/>
    <lineage>
        <taxon>Bacteria</taxon>
        <taxon>Bacillati</taxon>
        <taxon>Actinomycetota</taxon>
        <taxon>Actinomycetes</taxon>
        <taxon>Pseudonocardiales</taxon>
        <taxon>Pseudonocardiaceae</taxon>
        <taxon>Saccharopolyspora</taxon>
    </lineage>
</organism>
<dbReference type="InterPro" id="IPR046938">
    <property type="entry name" value="DNA_clamp_sf"/>
</dbReference>
<dbReference type="EMBL" id="JBHTIW010000030">
    <property type="protein sequence ID" value="MFD0923237.1"/>
    <property type="molecule type" value="Genomic_DNA"/>
</dbReference>
<evidence type="ECO:0000256" key="2">
    <source>
        <dbReference type="ARBA" id="ARBA00010752"/>
    </source>
</evidence>
<evidence type="ECO:0000313" key="12">
    <source>
        <dbReference type="Proteomes" id="UP001597018"/>
    </source>
</evidence>
<evidence type="ECO:0000256" key="5">
    <source>
        <dbReference type="ARBA" id="ARBA00022695"/>
    </source>
</evidence>
<evidence type="ECO:0000256" key="1">
    <source>
        <dbReference type="ARBA" id="ARBA00004496"/>
    </source>
</evidence>
<feature type="domain" description="DNA polymerase III beta sliding clamp central" evidence="10">
    <location>
        <begin position="154"/>
        <end position="268"/>
    </location>
</feature>
<sequence length="406" mass="42498">MTSAIKTSATTVAPASGLECRTDRATLVHALTTVGMGVARRPVVPVLGGVLLDGHDGHLTVTTTDYETVVSVRVPEVVRSPGRLLIDYAEATKLLAALVRGTRKRDADAMPVTVRTTVDGGAVVELGGYTMPVTTYPAEEFPTLPEIPPTMAEVDRERFATDAARVLVAVGTDDTLPMLTGVQMQTAPGALTLAGTDRYRLAVAEVPATTAATEDRSVSFPGRVLSAVLKHCTGDRVRLGLDAAGDWVSLSCGALTVLTRPIEAPLPDYERLFPEVAVTARADRASLTQAAIRATAVVEAKKHTRDGLAAAQVAVTVDPVGSISVAPVLGEYADAVTAPDHPAEVDGATDTVRVLFTASYLCDAVNSLDGDTLALHLATVTRPVVFTAAHAPGYRHLVMPVRPSKS</sequence>
<name>A0ABW3FXP7_9PSEU</name>
<evidence type="ECO:0000313" key="11">
    <source>
        <dbReference type="EMBL" id="MFD0923237.1"/>
    </source>
</evidence>
<comment type="subcellular location">
    <subcellularLocation>
        <location evidence="1">Cytoplasm</location>
    </subcellularLocation>
</comment>
<accession>A0ABW3FXP7</accession>
<evidence type="ECO:0000256" key="6">
    <source>
        <dbReference type="ARBA" id="ARBA00022705"/>
    </source>
</evidence>
<dbReference type="EC" id="2.7.7.7" evidence="11"/>
<keyword evidence="8" id="KW-0238">DNA-binding</keyword>
<reference evidence="12" key="1">
    <citation type="journal article" date="2019" name="Int. J. Syst. Evol. Microbiol.">
        <title>The Global Catalogue of Microorganisms (GCM) 10K type strain sequencing project: providing services to taxonomists for standard genome sequencing and annotation.</title>
        <authorList>
            <consortium name="The Broad Institute Genomics Platform"/>
            <consortium name="The Broad Institute Genome Sequencing Center for Infectious Disease"/>
            <person name="Wu L."/>
            <person name="Ma J."/>
        </authorList>
    </citation>
    <scope>NUCLEOTIDE SEQUENCE [LARGE SCALE GENOMIC DNA]</scope>
    <source>
        <strain evidence="12">CCUG 56401</strain>
    </source>
</reference>
<dbReference type="GO" id="GO:0003887">
    <property type="term" value="F:DNA-directed DNA polymerase activity"/>
    <property type="evidence" value="ECO:0007669"/>
    <property type="project" value="UniProtKB-EC"/>
</dbReference>
<dbReference type="Gene3D" id="3.10.150.10">
    <property type="entry name" value="DNA Polymerase III, subunit A, domain 2"/>
    <property type="match status" value="3"/>
</dbReference>
<keyword evidence="7" id="KW-0239">DNA-directed DNA polymerase</keyword>
<evidence type="ECO:0000256" key="3">
    <source>
        <dbReference type="ARBA" id="ARBA00022490"/>
    </source>
</evidence>
<protein>
    <submittedName>
        <fullName evidence="11">DNA polymerase III subunit beta</fullName>
        <ecNumber evidence="11">2.7.7.7</ecNumber>
    </submittedName>
</protein>
<evidence type="ECO:0000256" key="7">
    <source>
        <dbReference type="ARBA" id="ARBA00022932"/>
    </source>
</evidence>
<dbReference type="Pfam" id="PF02767">
    <property type="entry name" value="DNA_pol3_beta_2"/>
    <property type="match status" value="1"/>
</dbReference>
<dbReference type="PANTHER" id="PTHR30478:SF0">
    <property type="entry name" value="BETA SLIDING CLAMP"/>
    <property type="match status" value="1"/>
</dbReference>
<proteinExistence type="inferred from homology"/>
<evidence type="ECO:0000256" key="4">
    <source>
        <dbReference type="ARBA" id="ARBA00022679"/>
    </source>
</evidence>
<dbReference type="NCBIfam" id="TIGR00663">
    <property type="entry name" value="dnan"/>
    <property type="match status" value="1"/>
</dbReference>
<evidence type="ECO:0000256" key="8">
    <source>
        <dbReference type="ARBA" id="ARBA00023125"/>
    </source>
</evidence>
<comment type="similarity">
    <text evidence="2">Belongs to the beta sliding clamp family.</text>
</comment>
<feature type="domain" description="DNA polymerase III beta sliding clamp N-terminal" evidence="9">
    <location>
        <begin position="22"/>
        <end position="145"/>
    </location>
</feature>
<evidence type="ECO:0000259" key="10">
    <source>
        <dbReference type="Pfam" id="PF02767"/>
    </source>
</evidence>
<dbReference type="SUPFAM" id="SSF55979">
    <property type="entry name" value="DNA clamp"/>
    <property type="match status" value="3"/>
</dbReference>
<keyword evidence="5 11" id="KW-0548">Nucleotidyltransferase</keyword>
<dbReference type="SMART" id="SM00480">
    <property type="entry name" value="POL3Bc"/>
    <property type="match status" value="1"/>
</dbReference>
<dbReference type="InterPro" id="IPR022637">
    <property type="entry name" value="DNA_polIII_beta_cen"/>
</dbReference>